<feature type="transmembrane region" description="Helical" evidence="9">
    <location>
        <begin position="227"/>
        <end position="247"/>
    </location>
</feature>
<keyword evidence="7 9" id="KW-0472">Membrane</keyword>
<dbReference type="InterPro" id="IPR004837">
    <property type="entry name" value="NaCa_Exmemb"/>
</dbReference>
<feature type="transmembrane region" description="Helical" evidence="9">
    <location>
        <begin position="626"/>
        <end position="646"/>
    </location>
</feature>
<evidence type="ECO:0000256" key="8">
    <source>
        <dbReference type="SAM" id="MobiDB-lite"/>
    </source>
</evidence>
<evidence type="ECO:0000259" key="10">
    <source>
        <dbReference type="Pfam" id="PF01699"/>
    </source>
</evidence>
<dbReference type="PANTHER" id="PTHR31503">
    <property type="entry name" value="VACUOLAR CALCIUM ION TRANSPORTER"/>
    <property type="match status" value="1"/>
</dbReference>
<feature type="compositionally biased region" description="Polar residues" evidence="8">
    <location>
        <begin position="1"/>
        <end position="27"/>
    </location>
</feature>
<accession>A0A0F7SEL4</accession>
<evidence type="ECO:0000313" key="11">
    <source>
        <dbReference type="EMBL" id="CDZ96285.1"/>
    </source>
</evidence>
<sequence>MDHSSPLTASSTNTQNVSAQHGPSAPSTELGEDSLEPPIPRLPHSLFTNPPNKQSDDHSHDYGFDEKSQAGLTGLHLVRSNQSLPETYEEFSTSDEPHPAIRKAPTAPDSSAFVRARGMKPGGFAQFSNQYPHDLTHHPGFNSFNSIGREEQGLPLPSGARTPAETSRPPIRELLLVPEKKRASDAGLTWKVACKNIITASWLNVMLIFIPVSWACHFAFSHHQSDTLVFVTSFLAIVPLASLLGFATEEISLRVGQSLGGLLNATFGNAVELLISILALVKGELDIVRSSMLGSILSNTLLVLGCCFVAGGLRFHEQGYGVRAAQLNISLLGISMAAIIIPTAYHFSLGEDTFADPEGKELKELLSISRGTAFLLLIVYAGYLTFQLYTHAYLFKTVTPFQRRKLESQAPSALKGPLPPGPRVFPRPHWVPSLGSSSSGSSIASSQAERARRGSVSVHTDAGGEADREAGSNDISTVKEEEANEEEEEVLEVPKLTTYQALAMLLVVTAITGVTAEWLVGSIDGMTQSGNISREFVSLILLPLVGNAAEHVSAVMVSIKDKIDLSLSIAVGSSIQIALFVIPTLVLLAWAIGQPLTMKFDLFEVSCLFITVLIVNYAIQDDKTNYMEGLILIVVYFIIALVTWFYPGAAAIAASRAADAVAVATSTAT</sequence>
<feature type="region of interest" description="Disordered" evidence="8">
    <location>
        <begin position="409"/>
        <end position="491"/>
    </location>
</feature>
<dbReference type="GO" id="GO:0012505">
    <property type="term" value="C:endomembrane system"/>
    <property type="evidence" value="ECO:0007669"/>
    <property type="project" value="UniProtKB-SubCell"/>
</dbReference>
<reference evidence="11" key="1">
    <citation type="submission" date="2014-08" db="EMBL/GenBank/DDBJ databases">
        <authorList>
            <person name="Sharma Rahul"/>
            <person name="Thines Marco"/>
        </authorList>
    </citation>
    <scope>NUCLEOTIDE SEQUENCE</scope>
</reference>
<evidence type="ECO:0000256" key="4">
    <source>
        <dbReference type="ARBA" id="ARBA00022692"/>
    </source>
</evidence>
<feature type="compositionally biased region" description="Acidic residues" evidence="8">
    <location>
        <begin position="482"/>
        <end position="491"/>
    </location>
</feature>
<dbReference type="GO" id="GO:0015369">
    <property type="term" value="F:calcium:proton antiporter activity"/>
    <property type="evidence" value="ECO:0007669"/>
    <property type="project" value="TreeGrafter"/>
</dbReference>
<name>A0A0F7SEL4_PHARH</name>
<evidence type="ECO:0000256" key="7">
    <source>
        <dbReference type="ARBA" id="ARBA00023136"/>
    </source>
</evidence>
<feature type="region of interest" description="Disordered" evidence="8">
    <location>
        <begin position="85"/>
        <end position="108"/>
    </location>
</feature>
<feature type="domain" description="Sodium/calcium exchanger membrane region" evidence="10">
    <location>
        <begin position="501"/>
        <end position="644"/>
    </location>
</feature>
<feature type="transmembrane region" description="Helical" evidence="9">
    <location>
        <begin position="501"/>
        <end position="521"/>
    </location>
</feature>
<feature type="transmembrane region" description="Helical" evidence="9">
    <location>
        <begin position="536"/>
        <end position="557"/>
    </location>
</feature>
<dbReference type="InterPro" id="IPR044880">
    <property type="entry name" value="NCX_ion-bd_dom_sf"/>
</dbReference>
<comment type="similarity">
    <text evidence="2">Belongs to the Ca(2+):cation antiporter (CaCA) (TC 2.A.19) family.</text>
</comment>
<feature type="transmembrane region" description="Helical" evidence="9">
    <location>
        <begin position="259"/>
        <end position="281"/>
    </location>
</feature>
<dbReference type="PANTHER" id="PTHR31503:SF20">
    <property type="entry name" value="CA(2+)_H(+) EXCHANGER, PUTATIVE (EUROFUNG)-RELATED"/>
    <property type="match status" value="1"/>
</dbReference>
<evidence type="ECO:0000256" key="5">
    <source>
        <dbReference type="ARBA" id="ARBA00022989"/>
    </source>
</evidence>
<keyword evidence="3" id="KW-0813">Transport</keyword>
<dbReference type="FunFam" id="1.20.1420.30:FF:000024">
    <property type="entry name" value="Calcium/proton exchanger, variant"/>
    <property type="match status" value="1"/>
</dbReference>
<evidence type="ECO:0000256" key="6">
    <source>
        <dbReference type="ARBA" id="ARBA00023065"/>
    </source>
</evidence>
<keyword evidence="5 9" id="KW-1133">Transmembrane helix</keyword>
<dbReference type="EMBL" id="LN483116">
    <property type="protein sequence ID" value="CDZ96285.1"/>
    <property type="molecule type" value="Genomic_DNA"/>
</dbReference>
<feature type="compositionally biased region" description="Basic and acidic residues" evidence="8">
    <location>
        <begin position="465"/>
        <end position="481"/>
    </location>
</feature>
<feature type="region of interest" description="Disordered" evidence="8">
    <location>
        <begin position="1"/>
        <end position="66"/>
    </location>
</feature>
<dbReference type="GO" id="GO:0006874">
    <property type="term" value="P:intracellular calcium ion homeostasis"/>
    <property type="evidence" value="ECO:0007669"/>
    <property type="project" value="TreeGrafter"/>
</dbReference>
<evidence type="ECO:0000256" key="9">
    <source>
        <dbReference type="SAM" id="Phobius"/>
    </source>
</evidence>
<organism evidence="11">
    <name type="scientific">Phaffia rhodozyma</name>
    <name type="common">Yeast</name>
    <name type="synonym">Xanthophyllomyces dendrorhous</name>
    <dbReference type="NCBI Taxonomy" id="264483"/>
    <lineage>
        <taxon>Eukaryota</taxon>
        <taxon>Fungi</taxon>
        <taxon>Dikarya</taxon>
        <taxon>Basidiomycota</taxon>
        <taxon>Agaricomycotina</taxon>
        <taxon>Tremellomycetes</taxon>
        <taxon>Cystofilobasidiales</taxon>
        <taxon>Mrakiaceae</taxon>
        <taxon>Phaffia</taxon>
    </lineage>
</organism>
<feature type="transmembrane region" description="Helical" evidence="9">
    <location>
        <begin position="327"/>
        <end position="347"/>
    </location>
</feature>
<feature type="transmembrane region" description="Helical" evidence="9">
    <location>
        <begin position="569"/>
        <end position="590"/>
    </location>
</feature>
<feature type="transmembrane region" description="Helical" evidence="9">
    <location>
        <begin position="201"/>
        <end position="221"/>
    </location>
</feature>
<feature type="transmembrane region" description="Helical" evidence="9">
    <location>
        <begin position="367"/>
        <end position="386"/>
    </location>
</feature>
<feature type="transmembrane region" description="Helical" evidence="9">
    <location>
        <begin position="293"/>
        <end position="315"/>
    </location>
</feature>
<proteinExistence type="inferred from homology"/>
<feature type="transmembrane region" description="Helical" evidence="9">
    <location>
        <begin position="602"/>
        <end position="619"/>
    </location>
</feature>
<keyword evidence="4 9" id="KW-0812">Transmembrane</keyword>
<dbReference type="Gene3D" id="1.20.1420.30">
    <property type="entry name" value="NCX, central ion-binding region"/>
    <property type="match status" value="2"/>
</dbReference>
<dbReference type="Pfam" id="PF01699">
    <property type="entry name" value="Na_Ca_ex"/>
    <property type="match status" value="2"/>
</dbReference>
<evidence type="ECO:0000256" key="1">
    <source>
        <dbReference type="ARBA" id="ARBA00004127"/>
    </source>
</evidence>
<evidence type="ECO:0000256" key="3">
    <source>
        <dbReference type="ARBA" id="ARBA00022448"/>
    </source>
</evidence>
<feature type="compositionally biased region" description="Low complexity" evidence="8">
    <location>
        <begin position="433"/>
        <end position="446"/>
    </location>
</feature>
<dbReference type="AlphaFoldDB" id="A0A0F7SEL4"/>
<evidence type="ECO:0000256" key="2">
    <source>
        <dbReference type="ARBA" id="ARBA00008170"/>
    </source>
</evidence>
<feature type="compositionally biased region" description="Basic and acidic residues" evidence="8">
    <location>
        <begin position="54"/>
        <end position="66"/>
    </location>
</feature>
<dbReference type="InterPro" id="IPR004713">
    <property type="entry name" value="CaH_exchang"/>
</dbReference>
<dbReference type="GO" id="GO:0000329">
    <property type="term" value="C:fungal-type vacuole membrane"/>
    <property type="evidence" value="ECO:0007669"/>
    <property type="project" value="TreeGrafter"/>
</dbReference>
<comment type="subcellular location">
    <subcellularLocation>
        <location evidence="1">Endomembrane system</location>
        <topology evidence="1">Multi-pass membrane protein</topology>
    </subcellularLocation>
</comment>
<protein>
    <submittedName>
        <fullName evidence="11">Ca2 /H antiporter VCX1 and related proteins</fullName>
    </submittedName>
</protein>
<keyword evidence="6" id="KW-0406">Ion transport</keyword>
<feature type="domain" description="Sodium/calcium exchanger membrane region" evidence="10">
    <location>
        <begin position="227"/>
        <end position="388"/>
    </location>
</feature>